<evidence type="ECO:0000313" key="1">
    <source>
        <dbReference type="EMBL" id="KAL0375633.1"/>
    </source>
</evidence>
<dbReference type="AlphaFoldDB" id="A0AAW2R840"/>
<reference evidence="1" key="2">
    <citation type="journal article" date="2024" name="Plant">
        <title>Genomic evolution and insights into agronomic trait innovations of Sesamum species.</title>
        <authorList>
            <person name="Miao H."/>
            <person name="Wang L."/>
            <person name="Qu L."/>
            <person name="Liu H."/>
            <person name="Sun Y."/>
            <person name="Le M."/>
            <person name="Wang Q."/>
            <person name="Wei S."/>
            <person name="Zheng Y."/>
            <person name="Lin W."/>
            <person name="Duan Y."/>
            <person name="Cao H."/>
            <person name="Xiong S."/>
            <person name="Wang X."/>
            <person name="Wei L."/>
            <person name="Li C."/>
            <person name="Ma Q."/>
            <person name="Ju M."/>
            <person name="Zhao R."/>
            <person name="Li G."/>
            <person name="Mu C."/>
            <person name="Tian Q."/>
            <person name="Mei H."/>
            <person name="Zhang T."/>
            <person name="Gao T."/>
            <person name="Zhang H."/>
        </authorList>
    </citation>
    <scope>NUCLEOTIDE SEQUENCE</scope>
    <source>
        <strain evidence="1">KEN8</strain>
    </source>
</reference>
<accession>A0AAW2R840</accession>
<comment type="caution">
    <text evidence="1">The sequence shown here is derived from an EMBL/GenBank/DDBJ whole genome shotgun (WGS) entry which is preliminary data.</text>
</comment>
<sequence>MYNKNLPRKAGLTPEFEDGVKAFTEWAKGQRRHMDGDKIRIIMRLLVSLKCRRSHMDWAQRMVFDAVRPSYFASSHEGVPDDGTRSSPVDAGTSSYVYGGGGPYNYDESRLAHRISNIVHAVDQPLWDGCNQSQLGVVAKLVDIKADDHISEQIYDRISKWANRILPSDHTLPRDYYSMKKLVKDLGLPIEKFHTCKNGCMLYWKDVVDLEY</sequence>
<reference evidence="1" key="1">
    <citation type="submission" date="2020-06" db="EMBL/GenBank/DDBJ databases">
        <authorList>
            <person name="Li T."/>
            <person name="Hu X."/>
            <person name="Zhang T."/>
            <person name="Song X."/>
            <person name="Zhang H."/>
            <person name="Dai N."/>
            <person name="Sheng W."/>
            <person name="Hou X."/>
            <person name="Wei L."/>
        </authorList>
    </citation>
    <scope>NUCLEOTIDE SEQUENCE</scope>
    <source>
        <strain evidence="1">KEN8</strain>
        <tissue evidence="1">Leaf</tissue>
    </source>
</reference>
<organism evidence="1">
    <name type="scientific">Sesamum calycinum</name>
    <dbReference type="NCBI Taxonomy" id="2727403"/>
    <lineage>
        <taxon>Eukaryota</taxon>
        <taxon>Viridiplantae</taxon>
        <taxon>Streptophyta</taxon>
        <taxon>Embryophyta</taxon>
        <taxon>Tracheophyta</taxon>
        <taxon>Spermatophyta</taxon>
        <taxon>Magnoliopsida</taxon>
        <taxon>eudicotyledons</taxon>
        <taxon>Gunneridae</taxon>
        <taxon>Pentapetalae</taxon>
        <taxon>asterids</taxon>
        <taxon>lamiids</taxon>
        <taxon>Lamiales</taxon>
        <taxon>Pedaliaceae</taxon>
        <taxon>Sesamum</taxon>
    </lineage>
</organism>
<proteinExistence type="predicted"/>
<dbReference type="PANTHER" id="PTHR10775:SF188">
    <property type="entry name" value="TRANSPOSASE-ASSOCIATED DOMAIN-CONTAINING PROTEIN"/>
    <property type="match status" value="1"/>
</dbReference>
<name>A0AAW2R840_9LAMI</name>
<dbReference type="PANTHER" id="PTHR10775">
    <property type="entry name" value="OS08G0208400 PROTEIN"/>
    <property type="match status" value="1"/>
</dbReference>
<gene>
    <name evidence="1" type="ORF">Scaly_0680900</name>
</gene>
<dbReference type="EMBL" id="JACGWM010000004">
    <property type="protein sequence ID" value="KAL0375633.1"/>
    <property type="molecule type" value="Genomic_DNA"/>
</dbReference>
<protein>
    <submittedName>
        <fullName evidence="1">Uncharacterized protein</fullName>
    </submittedName>
</protein>